<evidence type="ECO:0000256" key="7">
    <source>
        <dbReference type="RuleBase" id="RU363032"/>
    </source>
</evidence>
<dbReference type="EMBL" id="MRVI01000001">
    <property type="protein sequence ID" value="OOC61386.1"/>
    <property type="molecule type" value="Genomic_DNA"/>
</dbReference>
<feature type="transmembrane region" description="Helical" evidence="7">
    <location>
        <begin position="12"/>
        <end position="33"/>
    </location>
</feature>
<evidence type="ECO:0000256" key="6">
    <source>
        <dbReference type="ARBA" id="ARBA00023136"/>
    </source>
</evidence>
<keyword evidence="4 7" id="KW-0812">Transmembrane</keyword>
<feature type="transmembrane region" description="Helical" evidence="7">
    <location>
        <begin position="140"/>
        <end position="161"/>
    </location>
</feature>
<organism evidence="9 10">
    <name type="scientific">Paenibacillus ihbetae</name>
    <dbReference type="NCBI Taxonomy" id="1870820"/>
    <lineage>
        <taxon>Bacteria</taxon>
        <taxon>Bacillati</taxon>
        <taxon>Bacillota</taxon>
        <taxon>Bacilli</taxon>
        <taxon>Bacillales</taxon>
        <taxon>Paenibacillaceae</taxon>
        <taxon>Paenibacillus</taxon>
    </lineage>
</organism>
<comment type="caution">
    <text evidence="9">The sequence shown here is derived from an EMBL/GenBank/DDBJ whole genome shotgun (WGS) entry which is preliminary data.</text>
</comment>
<feature type="transmembrane region" description="Helical" evidence="7">
    <location>
        <begin position="109"/>
        <end position="128"/>
    </location>
</feature>
<evidence type="ECO:0000256" key="5">
    <source>
        <dbReference type="ARBA" id="ARBA00022989"/>
    </source>
</evidence>
<evidence type="ECO:0000259" key="8">
    <source>
        <dbReference type="PROSITE" id="PS50928"/>
    </source>
</evidence>
<feature type="transmembrane region" description="Helical" evidence="7">
    <location>
        <begin position="182"/>
        <end position="202"/>
    </location>
</feature>
<feature type="transmembrane region" description="Helical" evidence="7">
    <location>
        <begin position="252"/>
        <end position="271"/>
    </location>
</feature>
<feature type="transmembrane region" description="Helical" evidence="7">
    <location>
        <begin position="73"/>
        <end position="97"/>
    </location>
</feature>
<evidence type="ECO:0000256" key="2">
    <source>
        <dbReference type="ARBA" id="ARBA00022448"/>
    </source>
</evidence>
<dbReference type="RefSeq" id="WP_077566095.1">
    <property type="nucleotide sequence ID" value="NZ_MRVI01000001.1"/>
</dbReference>
<dbReference type="Pfam" id="PF00528">
    <property type="entry name" value="BPD_transp_1"/>
    <property type="match status" value="1"/>
</dbReference>
<dbReference type="PROSITE" id="PS50928">
    <property type="entry name" value="ABC_TM1"/>
    <property type="match status" value="1"/>
</dbReference>
<evidence type="ECO:0000313" key="9">
    <source>
        <dbReference type="EMBL" id="OOC61386.1"/>
    </source>
</evidence>
<dbReference type="CDD" id="cd06261">
    <property type="entry name" value="TM_PBP2"/>
    <property type="match status" value="1"/>
</dbReference>
<evidence type="ECO:0000256" key="4">
    <source>
        <dbReference type="ARBA" id="ARBA00022692"/>
    </source>
</evidence>
<keyword evidence="2 7" id="KW-0813">Transport</keyword>
<comment type="subcellular location">
    <subcellularLocation>
        <location evidence="1 7">Cell membrane</location>
        <topology evidence="1 7">Multi-pass membrane protein</topology>
    </subcellularLocation>
</comment>
<name>A0ABX3JUP6_9BACL</name>
<evidence type="ECO:0000256" key="3">
    <source>
        <dbReference type="ARBA" id="ARBA00022475"/>
    </source>
</evidence>
<comment type="similarity">
    <text evidence="7">Belongs to the binding-protein-dependent transport system permease family.</text>
</comment>
<evidence type="ECO:0000256" key="1">
    <source>
        <dbReference type="ARBA" id="ARBA00004651"/>
    </source>
</evidence>
<accession>A0ABX3JUP6</accession>
<keyword evidence="5 7" id="KW-1133">Transmembrane helix</keyword>
<dbReference type="PANTHER" id="PTHR43744">
    <property type="entry name" value="ABC TRANSPORTER PERMEASE PROTEIN MG189-RELATED-RELATED"/>
    <property type="match status" value="1"/>
</dbReference>
<dbReference type="InterPro" id="IPR035906">
    <property type="entry name" value="MetI-like_sf"/>
</dbReference>
<dbReference type="Proteomes" id="UP000189059">
    <property type="component" value="Unassembled WGS sequence"/>
</dbReference>
<evidence type="ECO:0000313" key="10">
    <source>
        <dbReference type="Proteomes" id="UP000189059"/>
    </source>
</evidence>
<keyword evidence="6 7" id="KW-0472">Membrane</keyword>
<gene>
    <name evidence="9" type="ORF">BBD40_05500</name>
</gene>
<keyword evidence="3" id="KW-1003">Cell membrane</keyword>
<dbReference type="Gene3D" id="1.10.3720.10">
    <property type="entry name" value="MetI-like"/>
    <property type="match status" value="1"/>
</dbReference>
<feature type="domain" description="ABC transmembrane type-1" evidence="8">
    <location>
        <begin position="74"/>
        <end position="271"/>
    </location>
</feature>
<dbReference type="SUPFAM" id="SSF161098">
    <property type="entry name" value="MetI-like"/>
    <property type="match status" value="1"/>
</dbReference>
<protein>
    <submittedName>
        <fullName evidence="9">ABC transporter permease</fullName>
    </submittedName>
</protein>
<keyword evidence="10" id="KW-1185">Reference proteome</keyword>
<dbReference type="PANTHER" id="PTHR43744:SF9">
    <property type="entry name" value="POLYGALACTURONAN_RHAMNOGALACTURONAN TRANSPORT SYSTEM PERMEASE PROTEIN YTCP"/>
    <property type="match status" value="1"/>
</dbReference>
<reference evidence="9 10" key="1">
    <citation type="submission" date="2016-12" db="EMBL/GenBank/DDBJ databases">
        <title>Genome sequencing and description of Paenibacillus sp. nov. from high altitude lake in the Indian Trans- Himalayas.</title>
        <authorList>
            <person name="Kiran S."/>
            <person name="Swarnkar M.K."/>
            <person name="Rana A."/>
            <person name="Tewari R."/>
            <person name="Gulati A."/>
        </authorList>
    </citation>
    <scope>NUCLEOTIDE SEQUENCE [LARGE SCALE GENOMIC DNA]</scope>
    <source>
        <strain evidence="9 10">IHBB 9951</strain>
    </source>
</reference>
<sequence>MVKGIEDRIVNTIVAVILALCGAIAVFPLLYVVSVSLTPIGEVLRQGSFPIIPREITFAAYQTLLAESGMVRALGVTVVVTIVGTVFNMAITLLMAYPLSRKRLPGRSVFLMMILFTMLFSGGIVPTYLIVKSFGLLDSIWALILPTLVGSFNVFIMKSFFEQLPEEVFESAKVDGAGEFRILLQIAVPLSTSVIATIALFYGVGHWNEYFQAIMYITDRTLFPLQVIVREILMQSQQPMENVENMTPTQTLQMAAVVLAALPILIVYPFLQKYFTKGMLLGSIKG</sequence>
<dbReference type="InterPro" id="IPR000515">
    <property type="entry name" value="MetI-like"/>
</dbReference>
<proteinExistence type="inferred from homology"/>